<evidence type="ECO:0000313" key="1">
    <source>
        <dbReference type="EMBL" id="VDI02912.1"/>
    </source>
</evidence>
<accession>A0A8B6CCH0</accession>
<evidence type="ECO:0000313" key="2">
    <source>
        <dbReference type="Proteomes" id="UP000596742"/>
    </source>
</evidence>
<reference evidence="1" key="1">
    <citation type="submission" date="2018-11" db="EMBL/GenBank/DDBJ databases">
        <authorList>
            <person name="Alioto T."/>
            <person name="Alioto T."/>
        </authorList>
    </citation>
    <scope>NUCLEOTIDE SEQUENCE</scope>
</reference>
<sequence>MFCCIPLKYSEQEQLSKLKTKYDNRLKEANIDDPRSSDVKEWPKIDLGKFKIDTDNAFEDFSSNTIGNLKDFSSTRGRSCMGNKQQLISRCFVAFH</sequence>
<comment type="caution">
    <text evidence="1">The sequence shown here is derived from an EMBL/GenBank/DDBJ whole genome shotgun (WGS) entry which is preliminary data.</text>
</comment>
<keyword evidence="2" id="KW-1185">Reference proteome</keyword>
<evidence type="ECO:0008006" key="3">
    <source>
        <dbReference type="Google" id="ProtNLM"/>
    </source>
</evidence>
<name>A0A8B6CCH0_MYTGA</name>
<protein>
    <recommendedName>
        <fullName evidence="3">SAP domain-containing protein</fullName>
    </recommendedName>
</protein>
<dbReference type="OrthoDB" id="5965566at2759"/>
<proteinExistence type="predicted"/>
<gene>
    <name evidence="1" type="ORF">MGAL_10B029998</name>
</gene>
<dbReference type="AlphaFoldDB" id="A0A8B6CCH0"/>
<dbReference type="Proteomes" id="UP000596742">
    <property type="component" value="Unassembled WGS sequence"/>
</dbReference>
<organism evidence="1 2">
    <name type="scientific">Mytilus galloprovincialis</name>
    <name type="common">Mediterranean mussel</name>
    <dbReference type="NCBI Taxonomy" id="29158"/>
    <lineage>
        <taxon>Eukaryota</taxon>
        <taxon>Metazoa</taxon>
        <taxon>Spiralia</taxon>
        <taxon>Lophotrochozoa</taxon>
        <taxon>Mollusca</taxon>
        <taxon>Bivalvia</taxon>
        <taxon>Autobranchia</taxon>
        <taxon>Pteriomorphia</taxon>
        <taxon>Mytilida</taxon>
        <taxon>Mytiloidea</taxon>
        <taxon>Mytilidae</taxon>
        <taxon>Mytilinae</taxon>
        <taxon>Mytilus</taxon>
    </lineage>
</organism>
<dbReference type="EMBL" id="UYJE01001531">
    <property type="protein sequence ID" value="VDI02912.1"/>
    <property type="molecule type" value="Genomic_DNA"/>
</dbReference>